<dbReference type="EMBL" id="LR899014">
    <property type="protein sequence ID" value="CAD7091986.1"/>
    <property type="molecule type" value="Genomic_DNA"/>
</dbReference>
<evidence type="ECO:0000313" key="2">
    <source>
        <dbReference type="Proteomes" id="UP000594454"/>
    </source>
</evidence>
<dbReference type="AlphaFoldDB" id="A0A7R8Z0X5"/>
<organism evidence="1 2">
    <name type="scientific">Hermetia illucens</name>
    <name type="common">Black soldier fly</name>
    <dbReference type="NCBI Taxonomy" id="343691"/>
    <lineage>
        <taxon>Eukaryota</taxon>
        <taxon>Metazoa</taxon>
        <taxon>Ecdysozoa</taxon>
        <taxon>Arthropoda</taxon>
        <taxon>Hexapoda</taxon>
        <taxon>Insecta</taxon>
        <taxon>Pterygota</taxon>
        <taxon>Neoptera</taxon>
        <taxon>Endopterygota</taxon>
        <taxon>Diptera</taxon>
        <taxon>Brachycera</taxon>
        <taxon>Stratiomyomorpha</taxon>
        <taxon>Stratiomyidae</taxon>
        <taxon>Hermetiinae</taxon>
        <taxon>Hermetia</taxon>
    </lineage>
</organism>
<evidence type="ECO:0000313" key="1">
    <source>
        <dbReference type="EMBL" id="CAD7091986.1"/>
    </source>
</evidence>
<accession>A0A7R8Z0X5</accession>
<proteinExistence type="predicted"/>
<sequence>MAIQRVAHIAVAAGLQLSKSQVTRLKRDDSSRSGIAVQTAKTIAKSPKITASFMVDIELRVDSNTPNNNIDKYYPELP</sequence>
<protein>
    <submittedName>
        <fullName evidence="1">Uncharacterized protein</fullName>
    </submittedName>
</protein>
<dbReference type="Proteomes" id="UP000594454">
    <property type="component" value="Chromosome 6"/>
</dbReference>
<name>A0A7R8Z0X5_HERIL</name>
<reference evidence="1 2" key="1">
    <citation type="submission" date="2020-11" db="EMBL/GenBank/DDBJ databases">
        <authorList>
            <person name="Wallbank WR R."/>
            <person name="Pardo Diaz C."/>
            <person name="Kozak K."/>
            <person name="Martin S."/>
            <person name="Jiggins C."/>
            <person name="Moest M."/>
            <person name="Warren A I."/>
            <person name="Generalovic N T."/>
            <person name="Byers J.R.P. K."/>
            <person name="Montejo-Kovacevich G."/>
            <person name="Yen C E."/>
        </authorList>
    </citation>
    <scope>NUCLEOTIDE SEQUENCE [LARGE SCALE GENOMIC DNA]</scope>
</reference>
<keyword evidence="2" id="KW-1185">Reference proteome</keyword>
<gene>
    <name evidence="1" type="ORF">HERILL_LOCUS14381</name>
</gene>
<dbReference type="InParanoid" id="A0A7R8Z0X5"/>